<dbReference type="Pfam" id="PF12937">
    <property type="entry name" value="F-box-like"/>
    <property type="match status" value="1"/>
</dbReference>
<dbReference type="EMBL" id="RWGY01000007">
    <property type="protein sequence ID" value="TVU40358.1"/>
    <property type="molecule type" value="Genomic_DNA"/>
</dbReference>
<dbReference type="Gramene" id="TVU40358">
    <property type="protein sequence ID" value="TVU40358"/>
    <property type="gene ID" value="EJB05_13819"/>
</dbReference>
<proteinExistence type="predicted"/>
<dbReference type="Proteomes" id="UP000324897">
    <property type="component" value="Chromosome 4"/>
</dbReference>
<dbReference type="InterPro" id="IPR001810">
    <property type="entry name" value="F-box_dom"/>
</dbReference>
<dbReference type="SUPFAM" id="SSF81383">
    <property type="entry name" value="F-box domain"/>
    <property type="match status" value="1"/>
</dbReference>
<organism evidence="2 3">
    <name type="scientific">Eragrostis curvula</name>
    <name type="common">weeping love grass</name>
    <dbReference type="NCBI Taxonomy" id="38414"/>
    <lineage>
        <taxon>Eukaryota</taxon>
        <taxon>Viridiplantae</taxon>
        <taxon>Streptophyta</taxon>
        <taxon>Embryophyta</taxon>
        <taxon>Tracheophyta</taxon>
        <taxon>Spermatophyta</taxon>
        <taxon>Magnoliopsida</taxon>
        <taxon>Liliopsida</taxon>
        <taxon>Poales</taxon>
        <taxon>Poaceae</taxon>
        <taxon>PACMAD clade</taxon>
        <taxon>Chloridoideae</taxon>
        <taxon>Eragrostideae</taxon>
        <taxon>Eragrostidinae</taxon>
        <taxon>Eragrostis</taxon>
    </lineage>
</organism>
<dbReference type="Gene3D" id="1.20.1280.50">
    <property type="match status" value="1"/>
</dbReference>
<dbReference type="InterPro" id="IPR036047">
    <property type="entry name" value="F-box-like_dom_sf"/>
</dbReference>
<dbReference type="Gene3D" id="3.40.50.300">
    <property type="entry name" value="P-loop containing nucleotide triphosphate hydrolases"/>
    <property type="match status" value="1"/>
</dbReference>
<evidence type="ECO:0000259" key="1">
    <source>
        <dbReference type="Pfam" id="PF12937"/>
    </source>
</evidence>
<dbReference type="InterPro" id="IPR015915">
    <property type="entry name" value="Kelch-typ_b-propeller"/>
</dbReference>
<name>A0A5J9VWP7_9POAL</name>
<accession>A0A5J9VWP7</accession>
<evidence type="ECO:0000313" key="3">
    <source>
        <dbReference type="Proteomes" id="UP000324897"/>
    </source>
</evidence>
<dbReference type="InterPro" id="IPR027417">
    <property type="entry name" value="P-loop_NTPase"/>
</dbReference>
<feature type="domain" description="F-box" evidence="1">
    <location>
        <begin position="15"/>
        <end position="55"/>
    </location>
</feature>
<comment type="caution">
    <text evidence="2">The sequence shown here is derived from an EMBL/GenBank/DDBJ whole genome shotgun (WGS) entry which is preliminary data.</text>
</comment>
<gene>
    <name evidence="2" type="ORF">EJB05_13819</name>
</gene>
<dbReference type="SUPFAM" id="SSF52540">
    <property type="entry name" value="P-loop containing nucleoside triphosphate hydrolases"/>
    <property type="match status" value="1"/>
</dbReference>
<feature type="non-terminal residue" evidence="2">
    <location>
        <position position="1"/>
    </location>
</feature>
<sequence>MPPPPLQRSPAALMDEIVEEVFLRFPPDDPKRFLRAALVCKRWSRIASDPVFLRRFREIHRTAPMLGFFYNFDIFSFFTPTCSFRPPCRNGTVIDSRHGRVLLHLRSRDYSKPQLDNAFVVWDPITNARRKLPMLPQSMRAGNWNAAILCAAPPSGACNHLDCGGGPFLVVLMATDRARGRMFSYLYSSEAGAWSEQASAPLPGYNITLLPSVFAGNALYFLSSYWKAMFKYDLGTAKLSVIDMPPSYRFGALMTTEHGELGFATVVNSELFLWSREAGSKEDAGWVENRVIELNTLFLDVVSLASLYVVGFAEGVDVVFVRRDTELFALDLNSVRLTKHWERPRHVRDEKWVPLVLDQHNMLNHRFISQGEAVIVIEILISYVRYAYSVRSSRNAQISKQLQKAHDDLISMILNVEELVMFLPRYPRLYRQPYSMHLLLDNCMFGRQMEAELAIKFLLHTQPLGSEELEVLPIVGPGSVGKSTLVALICKDERVSNHFSEILFLRYNDVKDDELAAGLREGCAMKHQSHVSNSEKVVRLLVVVELALAGDLNEDACNRMCIPLLNTSCRGIVK</sequence>
<protein>
    <recommendedName>
        <fullName evidence="1">F-box domain-containing protein</fullName>
    </recommendedName>
</protein>
<dbReference type="PANTHER" id="PTHR32133:SF386">
    <property type="entry name" value="F-BOX DOMAIN-CONTAINING PROTEIN"/>
    <property type="match status" value="1"/>
</dbReference>
<dbReference type="AlphaFoldDB" id="A0A5J9VWP7"/>
<keyword evidence="3" id="KW-1185">Reference proteome</keyword>
<dbReference type="OrthoDB" id="693928at2759"/>
<reference evidence="2 3" key="1">
    <citation type="journal article" date="2019" name="Sci. Rep.">
        <title>A high-quality genome of Eragrostis curvula grass provides insights into Poaceae evolution and supports new strategies to enhance forage quality.</title>
        <authorList>
            <person name="Carballo J."/>
            <person name="Santos B.A.C.M."/>
            <person name="Zappacosta D."/>
            <person name="Garbus I."/>
            <person name="Selva J.P."/>
            <person name="Gallo C.A."/>
            <person name="Diaz A."/>
            <person name="Albertini E."/>
            <person name="Caccamo M."/>
            <person name="Echenique V."/>
        </authorList>
    </citation>
    <scope>NUCLEOTIDE SEQUENCE [LARGE SCALE GENOMIC DNA]</scope>
    <source>
        <strain evidence="3">cv. Victoria</strain>
        <tissue evidence="2">Leaf</tissue>
    </source>
</reference>
<evidence type="ECO:0000313" key="2">
    <source>
        <dbReference type="EMBL" id="TVU40358.1"/>
    </source>
</evidence>
<dbReference type="PANTHER" id="PTHR32133">
    <property type="entry name" value="OS07G0120400 PROTEIN"/>
    <property type="match status" value="1"/>
</dbReference>
<dbReference type="SUPFAM" id="SSF117281">
    <property type="entry name" value="Kelch motif"/>
    <property type="match status" value="1"/>
</dbReference>